<accession>A0ABR1Y107</accession>
<keyword evidence="1" id="KW-0175">Coiled coil</keyword>
<feature type="compositionally biased region" description="Basic residues" evidence="2">
    <location>
        <begin position="1"/>
        <end position="17"/>
    </location>
</feature>
<feature type="region of interest" description="Disordered" evidence="2">
    <location>
        <begin position="1"/>
        <end position="20"/>
    </location>
</feature>
<keyword evidence="4" id="KW-1185">Reference proteome</keyword>
<feature type="coiled-coil region" evidence="1">
    <location>
        <begin position="127"/>
        <end position="168"/>
    </location>
</feature>
<name>A0ABR1Y107_9PEZI</name>
<proteinExistence type="predicted"/>
<protein>
    <submittedName>
        <fullName evidence="3">Uncharacterized protein</fullName>
    </submittedName>
</protein>
<gene>
    <name evidence="3" type="ORF">IWX90DRAFT_413515</name>
</gene>
<evidence type="ECO:0000313" key="4">
    <source>
        <dbReference type="Proteomes" id="UP001456524"/>
    </source>
</evidence>
<organism evidence="3 4">
    <name type="scientific">Phyllosticta citrichinensis</name>
    <dbReference type="NCBI Taxonomy" id="1130410"/>
    <lineage>
        <taxon>Eukaryota</taxon>
        <taxon>Fungi</taxon>
        <taxon>Dikarya</taxon>
        <taxon>Ascomycota</taxon>
        <taxon>Pezizomycotina</taxon>
        <taxon>Dothideomycetes</taxon>
        <taxon>Dothideomycetes incertae sedis</taxon>
        <taxon>Botryosphaeriales</taxon>
        <taxon>Phyllostictaceae</taxon>
        <taxon>Phyllosticta</taxon>
    </lineage>
</organism>
<evidence type="ECO:0000256" key="2">
    <source>
        <dbReference type="SAM" id="MobiDB-lite"/>
    </source>
</evidence>
<dbReference type="Proteomes" id="UP001456524">
    <property type="component" value="Unassembled WGS sequence"/>
</dbReference>
<dbReference type="EMBL" id="JBBWUH010000003">
    <property type="protein sequence ID" value="KAK8174137.1"/>
    <property type="molecule type" value="Genomic_DNA"/>
</dbReference>
<comment type="caution">
    <text evidence="3">The sequence shown here is derived from an EMBL/GenBank/DDBJ whole genome shotgun (WGS) entry which is preliminary data.</text>
</comment>
<evidence type="ECO:0000256" key="1">
    <source>
        <dbReference type="SAM" id="Coils"/>
    </source>
</evidence>
<sequence length="203" mass="22158">MVTSNTRRKSRKSRKSTAKTCGIAAPSLRSHLDGAEVQNVTVSYRSMTPSPPSCLGLGGTTSGHTQETSSLQQEPLFFNDQTPGNDSLLFPPADTAGPASLQAIQGLVLMASCFDDPLHHAYNPDEVTDLREALEMAQTRVRGLEESLLLARQEIAEQKELVKTSEAQKIVLESDNRLLKSRMTTVKVLSSGMSRMLTRQSQI</sequence>
<reference evidence="3 4" key="1">
    <citation type="journal article" date="2022" name="G3 (Bethesda)">
        <title>Enemy or ally: a genomic approach to elucidate the lifestyle of Phyllosticta citrichinaensis.</title>
        <authorList>
            <person name="Buijs V.A."/>
            <person name="Groenewald J.Z."/>
            <person name="Haridas S."/>
            <person name="LaButti K.M."/>
            <person name="Lipzen A."/>
            <person name="Martin F.M."/>
            <person name="Barry K."/>
            <person name="Grigoriev I.V."/>
            <person name="Crous P.W."/>
            <person name="Seidl M.F."/>
        </authorList>
    </citation>
    <scope>NUCLEOTIDE SEQUENCE [LARGE SCALE GENOMIC DNA]</scope>
    <source>
        <strain evidence="3 4">CBS 129764</strain>
    </source>
</reference>
<evidence type="ECO:0000313" key="3">
    <source>
        <dbReference type="EMBL" id="KAK8174137.1"/>
    </source>
</evidence>